<evidence type="ECO:0000256" key="1">
    <source>
        <dbReference type="ARBA" id="ARBA00005495"/>
    </source>
</evidence>
<evidence type="ECO:0000256" key="4">
    <source>
        <dbReference type="ARBA" id="ARBA00023239"/>
    </source>
</evidence>
<dbReference type="Pfam" id="PF04828">
    <property type="entry name" value="GFA"/>
    <property type="match status" value="1"/>
</dbReference>
<reference evidence="7 8" key="1">
    <citation type="submission" date="2016-09" db="EMBL/GenBank/DDBJ databases">
        <title>Complete genome sequencing of Streptomyces lydicus 103 and metabolic pathways analysis of antibiotic biosynthesis.</title>
        <authorList>
            <person name="Jia N."/>
            <person name="Ding M.-Z."/>
            <person name="Gao F."/>
            <person name="Yuan Y.-J."/>
        </authorList>
    </citation>
    <scope>NUCLEOTIDE SEQUENCE [LARGE SCALE GENOMIC DNA]</scope>
    <source>
        <strain evidence="7 8">103</strain>
    </source>
</reference>
<dbReference type="AlphaFoldDB" id="A0A1D7VQR6"/>
<dbReference type="PANTHER" id="PTHR33337:SF40">
    <property type="entry name" value="CENP-V_GFA DOMAIN-CONTAINING PROTEIN-RELATED"/>
    <property type="match status" value="1"/>
</dbReference>
<dbReference type="GO" id="GO:0016846">
    <property type="term" value="F:carbon-sulfur lyase activity"/>
    <property type="evidence" value="ECO:0007669"/>
    <property type="project" value="InterPro"/>
</dbReference>
<dbReference type="InterPro" id="IPR011057">
    <property type="entry name" value="Mss4-like_sf"/>
</dbReference>
<evidence type="ECO:0000259" key="6">
    <source>
        <dbReference type="PROSITE" id="PS51891"/>
    </source>
</evidence>
<dbReference type="RefSeq" id="WP_069571181.1">
    <property type="nucleotide sequence ID" value="NZ_CP017157.1"/>
</dbReference>
<keyword evidence="3" id="KW-0862">Zinc</keyword>
<dbReference type="Gene3D" id="3.90.1590.10">
    <property type="entry name" value="glutathione-dependent formaldehyde- activating enzyme (gfa)"/>
    <property type="match status" value="1"/>
</dbReference>
<protein>
    <submittedName>
        <fullName evidence="7">Glutathione-dependent formaldehyde-activating protein</fullName>
    </submittedName>
</protein>
<evidence type="ECO:0000256" key="3">
    <source>
        <dbReference type="ARBA" id="ARBA00022833"/>
    </source>
</evidence>
<keyword evidence="8" id="KW-1185">Reference proteome</keyword>
<dbReference type="EMBL" id="CP017157">
    <property type="protein sequence ID" value="AOP49064.1"/>
    <property type="molecule type" value="Genomic_DNA"/>
</dbReference>
<comment type="similarity">
    <text evidence="1">Belongs to the Gfa family.</text>
</comment>
<evidence type="ECO:0000256" key="2">
    <source>
        <dbReference type="ARBA" id="ARBA00022723"/>
    </source>
</evidence>
<keyword evidence="4" id="KW-0456">Lyase</keyword>
<dbReference type="PANTHER" id="PTHR33337">
    <property type="entry name" value="GFA DOMAIN-CONTAINING PROTEIN"/>
    <property type="match status" value="1"/>
</dbReference>
<evidence type="ECO:0000256" key="5">
    <source>
        <dbReference type="SAM" id="MobiDB-lite"/>
    </source>
</evidence>
<dbReference type="OrthoDB" id="9786619at2"/>
<dbReference type="Proteomes" id="UP000094094">
    <property type="component" value="Chromosome"/>
</dbReference>
<organism evidence="7 8">
    <name type="scientific">Streptomyces lydicus</name>
    <dbReference type="NCBI Taxonomy" id="47763"/>
    <lineage>
        <taxon>Bacteria</taxon>
        <taxon>Bacillati</taxon>
        <taxon>Actinomycetota</taxon>
        <taxon>Actinomycetes</taxon>
        <taxon>Kitasatosporales</taxon>
        <taxon>Streptomycetaceae</taxon>
        <taxon>Streptomyces</taxon>
    </lineage>
</organism>
<dbReference type="PROSITE" id="PS51891">
    <property type="entry name" value="CENP_V_GFA"/>
    <property type="match status" value="1"/>
</dbReference>
<dbReference type="SUPFAM" id="SSF51316">
    <property type="entry name" value="Mss4-like"/>
    <property type="match status" value="1"/>
</dbReference>
<dbReference type="InterPro" id="IPR006913">
    <property type="entry name" value="CENP-V/GFA"/>
</dbReference>
<name>A0A1D7VQR6_9ACTN</name>
<evidence type="ECO:0000313" key="7">
    <source>
        <dbReference type="EMBL" id="AOP49064.1"/>
    </source>
</evidence>
<evidence type="ECO:0000313" key="8">
    <source>
        <dbReference type="Proteomes" id="UP000094094"/>
    </source>
</evidence>
<gene>
    <name evidence="7" type="ORF">SL103_24955</name>
</gene>
<proteinExistence type="inferred from homology"/>
<dbReference type="GO" id="GO:0046872">
    <property type="term" value="F:metal ion binding"/>
    <property type="evidence" value="ECO:0007669"/>
    <property type="project" value="UniProtKB-KW"/>
</dbReference>
<feature type="domain" description="CENP-V/GFA" evidence="6">
    <location>
        <begin position="20"/>
        <end position="124"/>
    </location>
</feature>
<keyword evidence="2" id="KW-0479">Metal-binding</keyword>
<accession>A0A1D7VQR6</accession>
<feature type="region of interest" description="Disordered" evidence="5">
    <location>
        <begin position="1"/>
        <end position="21"/>
    </location>
</feature>
<sequence>MSTPPREKGAWSASPDGSPRSGGCLCRRIRFTVTGTPDCPHTCSCTHCQRLSGGPMMSWVSFPLSGLTWTGDGGEPAWHYTWPDSRRGFCPDCGSQLCALDAGAGSIAITFSALDDASGLVPVNQSFRKDAVTWLAQVPDTRHSSIT</sequence>
<dbReference type="KEGG" id="slc:SL103_24955"/>